<evidence type="ECO:0000313" key="1">
    <source>
        <dbReference type="EMBL" id="QDH45815.1"/>
    </source>
</evidence>
<accession>A0A513ZYN6</accession>
<dbReference type="Proteomes" id="UP000318728">
    <property type="component" value="Segment"/>
</dbReference>
<proteinExistence type="predicted"/>
<keyword evidence="2" id="KW-1185">Reference proteome</keyword>
<reference evidence="1 2" key="1">
    <citation type="submission" date="2019-04" db="EMBL/GenBank/DDBJ databases">
        <title>Complete genome sequence of Pantoea sp. infecting bacteriophage vB_PagM_PSKM.</title>
        <authorList>
            <person name="Truncaite L."/>
            <person name="Simoliuniene M."/>
            <person name="Zajanckauskaite A."/>
            <person name="Meskys R."/>
            <person name="Simoliunas E."/>
        </authorList>
    </citation>
    <scope>NUCLEOTIDE SEQUENCE [LARGE SCALE GENOMIC DNA]</scope>
    <source>
        <strain evidence="1">PSKM</strain>
    </source>
</reference>
<organism evidence="1 2">
    <name type="scientific">Pantoea phage vB_PagM_PSKM</name>
    <dbReference type="NCBI Taxonomy" id="2588094"/>
    <lineage>
        <taxon>Viruses</taxon>
        <taxon>Duplodnaviria</taxon>
        <taxon>Heunggongvirae</taxon>
        <taxon>Uroviricota</taxon>
        <taxon>Caudoviricetes</taxon>
        <taxon>Dibbivirus</taxon>
        <taxon>Dibbivirus PSKM</taxon>
    </lineage>
</organism>
<evidence type="ECO:0000313" key="2">
    <source>
        <dbReference type="Proteomes" id="UP000318728"/>
    </source>
</evidence>
<gene>
    <name evidence="1" type="ORF">PSKM_gp58</name>
</gene>
<dbReference type="EMBL" id="MK798144">
    <property type="protein sequence ID" value="QDH45815.1"/>
    <property type="molecule type" value="Genomic_DNA"/>
</dbReference>
<sequence>MSDKIITINGTSTKFTITPCIASMWSFIAVDADGEVWLFDREPKIRNDHVFRGFTPDLPGDCCETGLVIHNIGGAWVDTLTGIHDAKQVFIVSNPDAMADAIAALIRGRTVSDDLLDEVTALIKAGN</sequence>
<protein>
    <submittedName>
        <fullName evidence="1">Uncharacterized protein</fullName>
    </submittedName>
</protein>
<name>A0A513ZYN6_9CAUD</name>